<protein>
    <submittedName>
        <fullName evidence="4">Focadhesin</fullName>
    </submittedName>
</protein>
<dbReference type="SUPFAM" id="SSF48371">
    <property type="entry name" value="ARM repeat"/>
    <property type="match status" value="1"/>
</dbReference>
<name>A0A9B0WRG2_CHRAS</name>
<evidence type="ECO:0000313" key="3">
    <source>
        <dbReference type="Proteomes" id="UP000504623"/>
    </source>
</evidence>
<dbReference type="InterPro" id="IPR045163">
    <property type="entry name" value="Focadhesin/RST1"/>
</dbReference>
<dbReference type="PANTHER" id="PTHR16212">
    <property type="entry name" value="FOCADHESIN FAMILY MEMBER"/>
    <property type="match status" value="1"/>
</dbReference>
<dbReference type="GeneID" id="102833135"/>
<dbReference type="OrthoDB" id="6125419at2759"/>
<keyword evidence="3" id="KW-1185">Reference proteome</keyword>
<dbReference type="CTD" id="54914"/>
<evidence type="ECO:0000259" key="2">
    <source>
        <dbReference type="Pfam" id="PF12530"/>
    </source>
</evidence>
<evidence type="ECO:0000313" key="4">
    <source>
        <dbReference type="RefSeq" id="XP_006864527.1"/>
    </source>
</evidence>
<accession>A0A9B0WRG2</accession>
<dbReference type="PANTHER" id="PTHR16212:SF4">
    <property type="entry name" value="FOCADHESIN"/>
    <property type="match status" value="1"/>
</dbReference>
<feature type="domain" description="Focadhesin C-terminal" evidence="1">
    <location>
        <begin position="1217"/>
        <end position="1803"/>
    </location>
</feature>
<dbReference type="InterPro" id="IPR016024">
    <property type="entry name" value="ARM-type_fold"/>
</dbReference>
<dbReference type="Pfam" id="PF12530">
    <property type="entry name" value="DUF3730"/>
    <property type="match status" value="1"/>
</dbReference>
<dbReference type="Proteomes" id="UP000504623">
    <property type="component" value="Unplaced"/>
</dbReference>
<dbReference type="InterPro" id="IPR021392">
    <property type="entry name" value="Focadhesin_C"/>
</dbReference>
<organism evidence="3 4">
    <name type="scientific">Chrysochloris asiatica</name>
    <name type="common">Cape golden mole</name>
    <dbReference type="NCBI Taxonomy" id="185453"/>
    <lineage>
        <taxon>Eukaryota</taxon>
        <taxon>Metazoa</taxon>
        <taxon>Chordata</taxon>
        <taxon>Craniata</taxon>
        <taxon>Vertebrata</taxon>
        <taxon>Euteleostomi</taxon>
        <taxon>Mammalia</taxon>
        <taxon>Eutheria</taxon>
        <taxon>Afrotheria</taxon>
        <taxon>Chrysochloridae</taxon>
        <taxon>Chrysochlorinae</taxon>
        <taxon>Chrysochloris</taxon>
    </lineage>
</organism>
<dbReference type="GO" id="GO:0060147">
    <property type="term" value="P:regulation of post-transcriptional gene silencing"/>
    <property type="evidence" value="ECO:0007669"/>
    <property type="project" value="InterPro"/>
</dbReference>
<sequence length="1803" mass="200785">MSDDIRKRFEFPNSLVQSQAVGHLIAAVLKESGCSEKIQQFTNQKSALNLLWEKCCSDNVVVRTACCEGLVALVAQGHVEFSYVLNGTLNLIPSTRNTHGLIKTIVKLLQMQAFKEAQDGEKNIQDIYTIRSHPQPLITVLEHRPDCWPVLLQQLTTFFQQCPERSETPCVQIMAPFLWYLYCEPSQLQEYAELRLALLKVLLQPWILCEKEQPSVLEQHILQLCCDMVPCLQIKDLIQTTEVMLFIEEVYLNLLHHPIFWNIQLTQMTLQLLCICEVSLHKTGECSSLIHLVERGAEFLKEDFPVELVIVGIALLLLQTPASQQKPILNLALKLLSYAEGQKIPKSSLLLVMPILQILSSTALEDCIFVDEEGPSRQQLALNLLEMVQQDNYRDHDLQLSYKLAFPITSLYGSILTTWRMLEVMRDESAACDWLASVESLLPITTVIPAHVFLLLAYLLVEDKGQNLRQILKVTTELAQADSSQVPNLIPVLMFKLGRPLDPVLYNDILYTLPTLGVHKVCIGQILRIIQLLGTTPQLRAVTLRLLTSLWEKQDRVYPELQRFMAMSDVPSLSVGKEIQWEKLIAKAASIRDICKQRPYQHGADMLAAISQVLNECTKSDQATPAALVLQGLHALCQAEVVCIRSTWNALSPKLSCDTRPLILKTLSELFSLVPSLTVNTVDYENFKVQVLSFLWTHTQNQDPVVAKAAYKSLSHFSAGEHTILHLPEQVRPEIPVSDELDEDDDDEGGEKDTDLSVPGSCYLELLSLTAPSVLPALEEFFTSLVKQEMVNMPRGIYHSALKGGVRSDQGKTIAGIPNFMLKMYETNKQPGLKPGLAGGMLFCYDVSMYQSKDGKPLNRLMASRGRSFKQTSLALIHEVHIQLSEWHRAVFLPQAWLAYMNRAYHAILQGRMAELELQLKHGKEGLQEVQYKKNAAWLWVRDMLTDEITKAAAKDSPVVKGNALLALSSLAVIVSKHEANLSSDSDGALEIQPNFISMKEWISMVLDTLLVIVDSHYQPRGQLFSWFYYKSYSGENTASTIARSAAATALSLLVPVVIISCKEKVEEILNMLSARLPGKPSADEPQTVQIHMGLALGMFLSRLCEEKLSDVSGQQMNLLLMKSLDALENCCFDTTLEYNTGCILGVGLVLSLMSHNNQVESRVHVAASLRKLSTHLENSGSQSRTFQEVLAYTLSCVCTSAFSAGIINAGEAEDTMNKLRLLVENNQQTSGFALALGNIVHGLSVCGHGKAEDLGNKLLPAWIRIVLAEGTPTMLCLAALHGMVALVGSEGAVIQVKSEAIQTSQFQGRLNEVIRTLTQVISVSGVIGLQSNAIWLLGHLHLSVLSSNQSRTSVPTDYSYLPESSFIRAAIGFFITGGKKGPESVPPPLLKVVMKPIAMVGESYQYPPVNWAALLSPLMRLNFGEEIQQLCLEIMVTQAQSSQNAAALLGLWVMPPLTHNLSLSIKKYLLVSAPLWIKHVSEEQILAFVENVMVAVFQAAPPISSAELCQNALQGLSQAMKLPSPAHHLWSLLSDAVRKIFDLLPNKIRRNEIELYISVAKCLSEMTDDDANRIARVTKDNIEKAAFVKLYLISQGRFPMMHLTDILSVAVQHQDKETLAWLMLHSLYHARIVSHTNTGVLKRMEWLLDMMGYIRNVAYQSASVQNVALDEALDFFLLIFAAAVVAWADHAAPLLLGLSASWLPWHCSSAESASGFLGSSPMHRVTLEETLTLLSNSMPLLLQKEPWKEQTQKFINWLFNIMETPTEALSAKSKDLLKATLLSLRVLPEFKKKAVWTRAYGW</sequence>
<dbReference type="Pfam" id="PF11229">
    <property type="entry name" value="Focadhesin"/>
    <property type="match status" value="1"/>
</dbReference>
<proteinExistence type="predicted"/>
<dbReference type="InterPro" id="IPR022542">
    <property type="entry name" value="FOCAD/RST1_DUF3730"/>
</dbReference>
<reference evidence="4" key="1">
    <citation type="submission" date="2025-08" db="UniProtKB">
        <authorList>
            <consortium name="RefSeq"/>
        </authorList>
    </citation>
    <scope>IDENTIFICATION</scope>
    <source>
        <tissue evidence="4">Spleen</tissue>
    </source>
</reference>
<feature type="domain" description="DUF3730" evidence="2">
    <location>
        <begin position="490"/>
        <end position="714"/>
    </location>
</feature>
<evidence type="ECO:0000259" key="1">
    <source>
        <dbReference type="Pfam" id="PF11229"/>
    </source>
</evidence>
<dbReference type="RefSeq" id="XP_006864527.1">
    <property type="nucleotide sequence ID" value="XM_006864465.1"/>
</dbReference>
<gene>
    <name evidence="4" type="primary">FOCAD</name>
</gene>